<sequence length="2295" mass="253636">MDVDLCAGGESTRRKVDLTGGAEGTMDVVPLEMYDSARAKIAANLRWLFAKAYGIDHIPEDLRDPFYTDQYDQEHIKPPVIRLLLSCELYCRVCALILKTEQAASLQSHLSVIQALSRKGIYVVESDDTPVTDEDLACVPIKMSAHMPMIDALMMAYTVEMISIEKVVASVKRFSTFSASKELPFDLEDAMVFWINKVNMKMREITEREHKVKHHPLESPSHQKVRYRREHASGRQLPFFQLLEDLMRDVCDGAALLTVVHYYCPDLMKLEDICLKEVPSIADSLYNIQLLREFASEYLNKSFYLTTEDMLYSPLVLKHNVMVFIAELFWWFETVKPEFVQPRDLQEFKDARAIAQPKSARPSVPISNATKRSFLASPGAADNQSSPEVCNRYFLHPEDSDPLKGGPTFSPSHPLLPLRQRQQKQQGDDGAGLRNRSNSLTQMDGQPRGSVVAWPDKRQRPLSTLSPYMLHSATDSDADIASGDSVSLARSISKDSLASNVINVTPKHQTSVQQPLQASLRRVNGHGLLGNVNIEDEGETLVAVARTDGTVIPKRVDGTQAAATVGPKPSIESKPAPDSFYLEPLMPAVLKTAKEKSVCLNKEEESGEGPRSSGRGSLRRGDGSASAVRRKAPSTLNQTFTPPGSEADLSDEPQQGQAGFRPIVTNSVDPSSKEPVGGFYLHSDSEEPTSVQGLDAELEDLDEEEEDLDEALTTKDPNKPRKAFNEDNEEEESAKLQEDMNVKEHEDKDMNGGSGRSSPCLSAHSQASSMASGSVRMTSFAERKAQQQRFGSNHDLRSSASSSQRTTPDGSESSGPLSSSWRLKRDQSPSSPMGGCTRMGDGSGGANMLASELVQLRMQLEEKRRAIEHQKKKMEVLSARQRQKLGKAAFLHIVKKGGGKSDTLPNPLKADISKDELSGEKGPSSKDDMCVDALRGDKEVGGTTPPGALDADKKGNGGSFYLDDELDLNECSRSIELLNDAIGSIQQQMMQLSLQQEMLMKQNVQSPPGAAPPPAVTSDKNGDPKAGASFHYVEHLSSSGTAPTRKPPKLSSGRSSRSKPSELKIAKEQSRQASKTLTPTQSGSETLPHPRQLAGGRSPRAEQPDSPRNPTAGETIDRPGSGHVRSATYRLRDESNVRLPTRVDLTAVVSPEVSFDECLSSTMRESELNSSDGSGKENIPSEEMQRNKSHLIEVDLSELKAPEEEEAAEDRTTDGGDGEQKSVMGFFFKDEQKAEDELAKKRAAFLLKQQKKAEEARLRKQQLEAESELKRDEARRKAEEERLRKEEEKTRRELIKQEYLRRKQQEMFEEQGLVKPKTPKPKQKHRPKSVFREESSSDNFSKGSSTPDNLSNAQSGSSLSLASAATNEADSVNSGGAGSQRCDSVESFPGSRNNSRTAERDWDNGSTASSITSMAEYTGPKLFKEPSAKSNKPIIHNAISHCCLAGKVNEPQKNQILEELEKCESNHLMILFRDGGCQFRALYSYFPDTEEIQKLTGTGPKSISKKMIDKLYKYSSDRKQFTVIPAKTVSVSVDALTIHNHLRAHRHARPGHLLRRGRISGHVVILQVVRGRNKGKAFSPGISSLVMSLRDVGEINSTVLRSDDLASVTRLRIESAGVTGIAEGAFGSFQNLMDISLNQNLLTEINPKWFGRPSILSEFNIIGNQIEVLNESMLSGLFNLTKLRLSENKIRAIDPGTFSSQTVLAELDLSGNKMSRVSPQVFRSLRSTRISLHGNPWDCSCGAEDFVDLLKDLHSRSLLDRPMNVTCESPPTLNGLPVLNVSACLTSPPPRSPDVFTTVPASSGTSGSSLKFVTTEFRIFFTYVYHFCLVSVLFSPARLTPGTSVQPKPTDILTMASTPPLKTVVLSLLLFVVCFLVVLYRRKRSNKTVMPGGPKENELKDDGSSRSSHAHYSEDSNKGENTENNRWDLEIGRRRSLAEVRAKSANAILFTSPFGAPAKDQVTLQAEVEAQLNNTKKEAEAGQNLGSRVDGRTETESSTNANVNAQEAADGRNPDKDPLCVSVNTDAVPYLSIGTNQNKPNPDDFNKPSNDAAGRRSYRGKAMGRISTWPPTAVQWQARSKMKEGEEEEEGSDVFASWTLKFPGELKNVLNKVEHPSNSDQDNKKEDATEKNQTEEPLKTNPLKLGQSHPSKTNDKTTSLSEAHTEMQLKRGDKTQDPVTERQKIRETQSLNQDKHKQDQLLKPAEKSRSRSSNKAEQRNEPKRAVASRQRADNRSSGSRAPSGGASPDDETLLSGNEYAFMDLLHEVVQNNGRWTRERWRQIHINKQQQRRQDR</sequence>
<dbReference type="Proteomes" id="UP000831701">
    <property type="component" value="Chromosome 5"/>
</dbReference>
<proteinExistence type="predicted"/>
<protein>
    <submittedName>
        <fullName evidence="1">Uncharacterized protein</fullName>
    </submittedName>
</protein>
<feature type="non-terminal residue" evidence="1">
    <location>
        <position position="2295"/>
    </location>
</feature>
<gene>
    <name evidence="1" type="ORF">L3Q82_023077</name>
</gene>
<keyword evidence="2" id="KW-1185">Reference proteome</keyword>
<reference evidence="1" key="1">
    <citation type="submission" date="2022-04" db="EMBL/GenBank/DDBJ databases">
        <title>Jade perch genome.</title>
        <authorList>
            <person name="Chao B."/>
        </authorList>
    </citation>
    <scope>NUCLEOTIDE SEQUENCE</scope>
    <source>
        <strain evidence="1">CB-2022</strain>
    </source>
</reference>
<evidence type="ECO:0000313" key="2">
    <source>
        <dbReference type="Proteomes" id="UP000831701"/>
    </source>
</evidence>
<accession>A0ACB8WXW0</accession>
<name>A0ACB8WXW0_9TELE</name>
<evidence type="ECO:0000313" key="1">
    <source>
        <dbReference type="EMBL" id="KAI3372614.1"/>
    </source>
</evidence>
<comment type="caution">
    <text evidence="1">The sequence shown here is derived from an EMBL/GenBank/DDBJ whole genome shotgun (WGS) entry which is preliminary data.</text>
</comment>
<organism evidence="1 2">
    <name type="scientific">Scortum barcoo</name>
    <name type="common">barcoo grunter</name>
    <dbReference type="NCBI Taxonomy" id="214431"/>
    <lineage>
        <taxon>Eukaryota</taxon>
        <taxon>Metazoa</taxon>
        <taxon>Chordata</taxon>
        <taxon>Craniata</taxon>
        <taxon>Vertebrata</taxon>
        <taxon>Euteleostomi</taxon>
        <taxon>Actinopterygii</taxon>
        <taxon>Neopterygii</taxon>
        <taxon>Teleostei</taxon>
        <taxon>Neoteleostei</taxon>
        <taxon>Acanthomorphata</taxon>
        <taxon>Eupercaria</taxon>
        <taxon>Centrarchiformes</taxon>
        <taxon>Terapontoidei</taxon>
        <taxon>Terapontidae</taxon>
        <taxon>Scortum</taxon>
    </lineage>
</organism>
<dbReference type="EMBL" id="CM041535">
    <property type="protein sequence ID" value="KAI3372614.1"/>
    <property type="molecule type" value="Genomic_DNA"/>
</dbReference>